<comment type="caution">
    <text evidence="2">The sequence shown here is derived from an EMBL/GenBank/DDBJ whole genome shotgun (WGS) entry which is preliminary data.</text>
</comment>
<dbReference type="Proteomes" id="UP001552594">
    <property type="component" value="Unassembled WGS sequence"/>
</dbReference>
<protein>
    <submittedName>
        <fullName evidence="2">Uncharacterized protein</fullName>
    </submittedName>
</protein>
<proteinExistence type="predicted"/>
<reference evidence="2 3" key="1">
    <citation type="submission" date="2024-06" db="EMBL/GenBank/DDBJ databases">
        <title>The Natural Products Discovery Center: Release of the First 8490 Sequenced Strains for Exploring Actinobacteria Biosynthetic Diversity.</title>
        <authorList>
            <person name="Kalkreuter E."/>
            <person name="Kautsar S.A."/>
            <person name="Yang D."/>
            <person name="Bader C.D."/>
            <person name="Teijaro C.N."/>
            <person name="Fluegel L."/>
            <person name="Davis C.M."/>
            <person name="Simpson J.R."/>
            <person name="Lauterbach L."/>
            <person name="Steele A.D."/>
            <person name="Gui C."/>
            <person name="Meng S."/>
            <person name="Li G."/>
            <person name="Viehrig K."/>
            <person name="Ye F."/>
            <person name="Su P."/>
            <person name="Kiefer A.F."/>
            <person name="Nichols A."/>
            <person name="Cepeda A.J."/>
            <person name="Yan W."/>
            <person name="Fan B."/>
            <person name="Jiang Y."/>
            <person name="Adhikari A."/>
            <person name="Zheng C.-J."/>
            <person name="Schuster L."/>
            <person name="Cowan T.M."/>
            <person name="Smanski M.J."/>
            <person name="Chevrette M.G."/>
            <person name="De Carvalho L.P.S."/>
            <person name="Shen B."/>
        </authorList>
    </citation>
    <scope>NUCLEOTIDE SEQUENCE [LARGE SCALE GENOMIC DNA]</scope>
    <source>
        <strain evidence="2 3">NPDC052347</strain>
    </source>
</reference>
<name>A0ABV3K1D7_STRON</name>
<organism evidence="2 3">
    <name type="scientific">Streptomyces orinoci</name>
    <name type="common">Streptoverticillium orinoci</name>
    <dbReference type="NCBI Taxonomy" id="67339"/>
    <lineage>
        <taxon>Bacteria</taxon>
        <taxon>Bacillati</taxon>
        <taxon>Actinomycetota</taxon>
        <taxon>Actinomycetes</taxon>
        <taxon>Kitasatosporales</taxon>
        <taxon>Streptomycetaceae</taxon>
        <taxon>Streptomyces</taxon>
    </lineage>
</organism>
<dbReference type="EMBL" id="JBFAUK010000017">
    <property type="protein sequence ID" value="MEV5508971.1"/>
    <property type="molecule type" value="Genomic_DNA"/>
</dbReference>
<accession>A0ABV3K1D7</accession>
<feature type="region of interest" description="Disordered" evidence="1">
    <location>
        <begin position="30"/>
        <end position="55"/>
    </location>
</feature>
<keyword evidence="3" id="KW-1185">Reference proteome</keyword>
<evidence type="ECO:0000313" key="2">
    <source>
        <dbReference type="EMBL" id="MEV5508971.1"/>
    </source>
</evidence>
<evidence type="ECO:0000256" key="1">
    <source>
        <dbReference type="SAM" id="MobiDB-lite"/>
    </source>
</evidence>
<sequence length="145" mass="15711">MPNRTVRALQRTFSPLLALLFPATGARRLGRPLSPVGGRPATGHRPQAPQPPQTASGLRLLVRALTPPRLPAGRQPYLNSPHAAPTWHRTAPLIRPYYVTHEQRERRTALALALDGIDVGPWVIHGHRIGTPAPAATPIRQAVAA</sequence>
<dbReference type="RefSeq" id="WP_153068737.1">
    <property type="nucleotide sequence ID" value="NZ_JBFAUK010000017.1"/>
</dbReference>
<evidence type="ECO:0000313" key="3">
    <source>
        <dbReference type="Proteomes" id="UP001552594"/>
    </source>
</evidence>
<gene>
    <name evidence="2" type="ORF">AB0L16_21430</name>
</gene>